<feature type="compositionally biased region" description="Low complexity" evidence="1">
    <location>
        <begin position="133"/>
        <end position="147"/>
    </location>
</feature>
<feature type="compositionally biased region" description="Basic and acidic residues" evidence="1">
    <location>
        <begin position="1"/>
        <end position="27"/>
    </location>
</feature>
<sequence>MESDRRVSDRDASDHCETDRCDTDRGGEALGDPAFGASIFGAFGEDVSPSMRPAFFLSAAIGKDALRGSVFGADSGDADVPLDVGGTWVEVELDLKMRTMVVSSRTTSGQRSVRSTALPPSVRQPYRHHHPRAGAAAEAATPATNPPDHTMRRMPNRCARRRHTSP</sequence>
<gene>
    <name evidence="2" type="ORF">E7Z57_22970</name>
</gene>
<proteinExistence type="predicted"/>
<reference evidence="2 3" key="1">
    <citation type="submission" date="2019-04" db="EMBL/GenBank/DDBJ databases">
        <title>Complete Genome of UW386 and Higher Quality Genome of UW700.</title>
        <authorList>
            <person name="Jacobs J."/>
            <person name="Perez A."/>
            <person name="Steidl O."/>
            <person name="Allen C."/>
        </authorList>
    </citation>
    <scope>NUCLEOTIDE SEQUENCE [LARGE SCALE GENOMIC DNA]</scope>
    <source>
        <strain evidence="2 3">UW386</strain>
        <plasmid evidence="3">puw386</plasmid>
    </source>
</reference>
<organism evidence="2 3">
    <name type="scientific">Ralstonia solanacearum</name>
    <name type="common">Pseudomonas solanacearum</name>
    <dbReference type="NCBI Taxonomy" id="305"/>
    <lineage>
        <taxon>Bacteria</taxon>
        <taxon>Pseudomonadati</taxon>
        <taxon>Pseudomonadota</taxon>
        <taxon>Betaproteobacteria</taxon>
        <taxon>Burkholderiales</taxon>
        <taxon>Burkholderiaceae</taxon>
        <taxon>Ralstonia</taxon>
        <taxon>Ralstonia solanacearum species complex</taxon>
    </lineage>
</organism>
<dbReference type="EMBL" id="CP039340">
    <property type="protein sequence ID" value="QCX51855.1"/>
    <property type="molecule type" value="Genomic_DNA"/>
</dbReference>
<keyword evidence="2" id="KW-0614">Plasmid</keyword>
<geneLocation type="plasmid" evidence="3">
    <name>puw386</name>
</geneLocation>
<feature type="region of interest" description="Disordered" evidence="1">
    <location>
        <begin position="103"/>
        <end position="166"/>
    </location>
</feature>
<feature type="region of interest" description="Disordered" evidence="1">
    <location>
        <begin position="1"/>
        <end position="28"/>
    </location>
</feature>
<name>A0AA92IGA0_RALSL</name>
<accession>A0AA92IGA0</accession>
<evidence type="ECO:0000313" key="3">
    <source>
        <dbReference type="Proteomes" id="UP000310553"/>
    </source>
</evidence>
<protein>
    <submittedName>
        <fullName evidence="2">Uncharacterized protein</fullName>
    </submittedName>
</protein>
<evidence type="ECO:0000313" key="2">
    <source>
        <dbReference type="EMBL" id="QCX51855.1"/>
    </source>
</evidence>
<feature type="compositionally biased region" description="Polar residues" evidence="1">
    <location>
        <begin position="103"/>
        <end position="115"/>
    </location>
</feature>
<feature type="compositionally biased region" description="Basic residues" evidence="1">
    <location>
        <begin position="152"/>
        <end position="166"/>
    </location>
</feature>
<dbReference type="AlphaFoldDB" id="A0AA92IGA0"/>
<dbReference type="Proteomes" id="UP000310553">
    <property type="component" value="Plasmid pUW386"/>
</dbReference>
<evidence type="ECO:0000256" key="1">
    <source>
        <dbReference type="SAM" id="MobiDB-lite"/>
    </source>
</evidence>